<dbReference type="AlphaFoldDB" id="A0A077REN5"/>
<dbReference type="EMBL" id="HG529554">
    <property type="protein sequence ID" value="CDI57194.1"/>
    <property type="molecule type" value="Genomic_DNA"/>
</dbReference>
<name>A0A077REN5_9BASI</name>
<evidence type="ECO:0000313" key="2">
    <source>
        <dbReference type="EMBL" id="CDI57194.1"/>
    </source>
</evidence>
<feature type="compositionally biased region" description="Basic and acidic residues" evidence="1">
    <location>
        <begin position="66"/>
        <end position="86"/>
    </location>
</feature>
<proteinExistence type="predicted"/>
<accession>A0A077REN5</accession>
<feature type="region of interest" description="Disordered" evidence="1">
    <location>
        <begin position="46"/>
        <end position="86"/>
    </location>
</feature>
<organism evidence="2">
    <name type="scientific">Melanopsichium pennsylvanicum 4</name>
    <dbReference type="NCBI Taxonomy" id="1398559"/>
    <lineage>
        <taxon>Eukaryota</taxon>
        <taxon>Fungi</taxon>
        <taxon>Dikarya</taxon>
        <taxon>Basidiomycota</taxon>
        <taxon>Ustilaginomycotina</taxon>
        <taxon>Ustilaginomycetes</taxon>
        <taxon>Ustilaginales</taxon>
        <taxon>Ustilaginaceae</taxon>
        <taxon>Melanopsichium</taxon>
    </lineage>
</organism>
<reference evidence="2" key="1">
    <citation type="journal article" date="2014" name="Genome Biol. Evol.">
        <title>Gene Loss Rather Than Gene Gain Is Associated with a Host Jump from Monocots to Dicots in the Smut Fungus Melanopsichium pennsylvanicum.</title>
        <authorList>
            <person name="Sharma R."/>
            <person name="Mishra B."/>
            <person name="Runge F."/>
            <person name="Thines M."/>
        </authorList>
    </citation>
    <scope>NUCLEOTIDE SEQUENCE</scope>
    <source>
        <strain evidence="2">4</strain>
    </source>
</reference>
<protein>
    <submittedName>
        <fullName evidence="2">Uncharacterized protein</fullName>
    </submittedName>
</protein>
<evidence type="ECO:0000256" key="1">
    <source>
        <dbReference type="SAM" id="MobiDB-lite"/>
    </source>
</evidence>
<sequence length="86" mass="9771">MPTKKDNRDTNGGGGRQHTSHRHEVKEPPKTFAPTAHIFYGKHVMDFDNNIPKAGPKNSSKQLLHAPKEETDRTMGKSKQHKDDRK</sequence>
<feature type="region of interest" description="Disordered" evidence="1">
    <location>
        <begin position="1"/>
        <end position="33"/>
    </location>
</feature>